<keyword evidence="3" id="KW-1185">Reference proteome</keyword>
<name>A0AAW1QMY5_9CHLO</name>
<evidence type="ECO:0000313" key="3">
    <source>
        <dbReference type="Proteomes" id="UP001438707"/>
    </source>
</evidence>
<protein>
    <submittedName>
        <fullName evidence="2">Uncharacterized protein</fullName>
    </submittedName>
</protein>
<dbReference type="AlphaFoldDB" id="A0AAW1QMY5"/>
<comment type="caution">
    <text evidence="2">The sequence shown here is derived from an EMBL/GenBank/DDBJ whole genome shotgun (WGS) entry which is preliminary data.</text>
</comment>
<sequence length="192" mass="21313">MVQMPSASERSFLQAPGRLFGGDLEPGNCFLGSRQAATFWRRRSRRASGPETTRQACHPGSPSLRKVIFPRTGHLRADVLWPDTKPVFRWHQSSSSDGSCVLPRVGISLRGRSVAAAHWSLDLKANTSQLVRVAALDAQVTSIAWHPMKKEAIYATANREWIGGGSQHHVPRGSWSPLVLCIYECTEDWKPN</sequence>
<dbReference type="EMBL" id="JALJOS010000031">
    <property type="protein sequence ID" value="KAK9822575.1"/>
    <property type="molecule type" value="Genomic_DNA"/>
</dbReference>
<proteinExistence type="predicted"/>
<evidence type="ECO:0000313" key="2">
    <source>
        <dbReference type="EMBL" id="KAK9822575.1"/>
    </source>
</evidence>
<evidence type="ECO:0000256" key="1">
    <source>
        <dbReference type="SAM" id="MobiDB-lite"/>
    </source>
</evidence>
<accession>A0AAW1QMY5</accession>
<feature type="region of interest" description="Disordered" evidence="1">
    <location>
        <begin position="42"/>
        <end position="62"/>
    </location>
</feature>
<dbReference type="Proteomes" id="UP001438707">
    <property type="component" value="Unassembled WGS sequence"/>
</dbReference>
<reference evidence="2 3" key="1">
    <citation type="journal article" date="2024" name="Nat. Commun.">
        <title>Phylogenomics reveals the evolutionary origins of lichenization in chlorophyte algae.</title>
        <authorList>
            <person name="Puginier C."/>
            <person name="Libourel C."/>
            <person name="Otte J."/>
            <person name="Skaloud P."/>
            <person name="Haon M."/>
            <person name="Grisel S."/>
            <person name="Petersen M."/>
            <person name="Berrin J.G."/>
            <person name="Delaux P.M."/>
            <person name="Dal Grande F."/>
            <person name="Keller J."/>
        </authorList>
    </citation>
    <scope>NUCLEOTIDE SEQUENCE [LARGE SCALE GENOMIC DNA]</scope>
    <source>
        <strain evidence="2 3">SAG 2145</strain>
    </source>
</reference>
<gene>
    <name evidence="2" type="ORF">WJX74_006328</name>
</gene>
<organism evidence="2 3">
    <name type="scientific">Apatococcus lobatus</name>
    <dbReference type="NCBI Taxonomy" id="904363"/>
    <lineage>
        <taxon>Eukaryota</taxon>
        <taxon>Viridiplantae</taxon>
        <taxon>Chlorophyta</taxon>
        <taxon>core chlorophytes</taxon>
        <taxon>Trebouxiophyceae</taxon>
        <taxon>Chlorellales</taxon>
        <taxon>Chlorellaceae</taxon>
        <taxon>Apatococcus</taxon>
    </lineage>
</organism>